<protein>
    <submittedName>
        <fullName evidence="2">Uncharacterized protein</fullName>
    </submittedName>
</protein>
<dbReference type="AlphaFoldDB" id="A0A914S8F9"/>
<sequence>MHTLPRASGYVGKVNEGVKREINHDEEWIGEGEGSAQRRITNTLQRTNAPLITRIQCVAHCSHIPFDQPMAFLAAIASHFSPFHLYFCSLRAISPQHC</sequence>
<dbReference type="Proteomes" id="UP000887564">
    <property type="component" value="Unplaced"/>
</dbReference>
<keyword evidence="1" id="KW-1185">Reference proteome</keyword>
<reference evidence="2" key="1">
    <citation type="submission" date="2022-11" db="UniProtKB">
        <authorList>
            <consortium name="WormBaseParasite"/>
        </authorList>
    </citation>
    <scope>IDENTIFICATION</scope>
</reference>
<dbReference type="WBParaSite" id="PEQ_0001047101-mRNA-1">
    <property type="protein sequence ID" value="PEQ_0001047101-mRNA-1"/>
    <property type="gene ID" value="PEQ_0001047101"/>
</dbReference>
<name>A0A914S8F9_PAREQ</name>
<organism evidence="1 2">
    <name type="scientific">Parascaris equorum</name>
    <name type="common">Equine roundworm</name>
    <dbReference type="NCBI Taxonomy" id="6256"/>
    <lineage>
        <taxon>Eukaryota</taxon>
        <taxon>Metazoa</taxon>
        <taxon>Ecdysozoa</taxon>
        <taxon>Nematoda</taxon>
        <taxon>Chromadorea</taxon>
        <taxon>Rhabditida</taxon>
        <taxon>Spirurina</taxon>
        <taxon>Ascaridomorpha</taxon>
        <taxon>Ascaridoidea</taxon>
        <taxon>Ascarididae</taxon>
        <taxon>Parascaris</taxon>
    </lineage>
</organism>
<evidence type="ECO:0000313" key="1">
    <source>
        <dbReference type="Proteomes" id="UP000887564"/>
    </source>
</evidence>
<accession>A0A914S8F9</accession>
<proteinExistence type="predicted"/>
<evidence type="ECO:0000313" key="2">
    <source>
        <dbReference type="WBParaSite" id="PEQ_0001047101-mRNA-1"/>
    </source>
</evidence>